<gene>
    <name evidence="3" type="ORF">GCM10007359_06580</name>
</gene>
<dbReference type="AlphaFoldDB" id="A0A917INA6"/>
<keyword evidence="2" id="KW-0732">Signal</keyword>
<evidence type="ECO:0000313" key="4">
    <source>
        <dbReference type="Proteomes" id="UP000600171"/>
    </source>
</evidence>
<proteinExistence type="predicted"/>
<organism evidence="3 4">
    <name type="scientific">Rothia aerolata</name>
    <dbReference type="NCBI Taxonomy" id="1812262"/>
    <lineage>
        <taxon>Bacteria</taxon>
        <taxon>Bacillati</taxon>
        <taxon>Actinomycetota</taxon>
        <taxon>Actinomycetes</taxon>
        <taxon>Micrococcales</taxon>
        <taxon>Micrococcaceae</taxon>
        <taxon>Rothia</taxon>
    </lineage>
</organism>
<accession>A0A917INA6</accession>
<sequence>MKPLLRLHLLFLAAITSLLSSQAPSKDASDRGDVPGWVMITMMTAILVAALLVVAQDALVNMFNQAMSMVSG</sequence>
<dbReference type="RefSeq" id="WP_188358887.1">
    <property type="nucleotide sequence ID" value="NZ_BMDC01000001.1"/>
</dbReference>
<feature type="chain" id="PRO_5038445625" evidence="2">
    <location>
        <begin position="23"/>
        <end position="72"/>
    </location>
</feature>
<keyword evidence="1" id="KW-0812">Transmembrane</keyword>
<dbReference type="Proteomes" id="UP000600171">
    <property type="component" value="Unassembled WGS sequence"/>
</dbReference>
<evidence type="ECO:0000256" key="1">
    <source>
        <dbReference type="SAM" id="Phobius"/>
    </source>
</evidence>
<keyword evidence="1" id="KW-1133">Transmembrane helix</keyword>
<evidence type="ECO:0000256" key="2">
    <source>
        <dbReference type="SAM" id="SignalP"/>
    </source>
</evidence>
<feature type="transmembrane region" description="Helical" evidence="1">
    <location>
        <begin position="36"/>
        <end position="55"/>
    </location>
</feature>
<keyword evidence="4" id="KW-1185">Reference proteome</keyword>
<dbReference type="EMBL" id="BMDC01000001">
    <property type="protein sequence ID" value="GGH59414.1"/>
    <property type="molecule type" value="Genomic_DNA"/>
</dbReference>
<evidence type="ECO:0000313" key="3">
    <source>
        <dbReference type="EMBL" id="GGH59414.1"/>
    </source>
</evidence>
<protein>
    <submittedName>
        <fullName evidence="3">Uncharacterized protein</fullName>
    </submittedName>
</protein>
<name>A0A917INA6_9MICC</name>
<comment type="caution">
    <text evidence="3">The sequence shown here is derived from an EMBL/GenBank/DDBJ whole genome shotgun (WGS) entry which is preliminary data.</text>
</comment>
<feature type="signal peptide" evidence="2">
    <location>
        <begin position="1"/>
        <end position="22"/>
    </location>
</feature>
<keyword evidence="1" id="KW-0472">Membrane</keyword>
<reference evidence="3 4" key="1">
    <citation type="journal article" date="2014" name="Int. J. Syst. Evol. Microbiol.">
        <title>Complete genome sequence of Corynebacterium casei LMG S-19264T (=DSM 44701T), isolated from a smear-ripened cheese.</title>
        <authorList>
            <consortium name="US DOE Joint Genome Institute (JGI-PGF)"/>
            <person name="Walter F."/>
            <person name="Albersmeier A."/>
            <person name="Kalinowski J."/>
            <person name="Ruckert C."/>
        </authorList>
    </citation>
    <scope>NUCLEOTIDE SEQUENCE [LARGE SCALE GENOMIC DNA]</scope>
    <source>
        <strain evidence="3 4">CCM 8669</strain>
    </source>
</reference>